<dbReference type="Proteomes" id="UP000824160">
    <property type="component" value="Unassembled WGS sequence"/>
</dbReference>
<evidence type="ECO:0000313" key="7">
    <source>
        <dbReference type="EMBL" id="HIT94041.1"/>
    </source>
</evidence>
<dbReference type="PANTHER" id="PTHR43525:SF1">
    <property type="entry name" value="PROTEIN MALY"/>
    <property type="match status" value="1"/>
</dbReference>
<gene>
    <name evidence="7" type="ORF">IAC43_02540</name>
</gene>
<dbReference type="InterPro" id="IPR015424">
    <property type="entry name" value="PyrdxlP-dep_Trfase"/>
</dbReference>
<dbReference type="PANTHER" id="PTHR43525">
    <property type="entry name" value="PROTEIN MALY"/>
    <property type="match status" value="1"/>
</dbReference>
<comment type="similarity">
    <text evidence="5">Belongs to the class-II pyridoxal-phosphate-dependent aminotransferase family. MalY/PatB cystathionine beta-lyase subfamily.</text>
</comment>
<dbReference type="EC" id="4.4.1.13" evidence="2"/>
<evidence type="ECO:0000256" key="5">
    <source>
        <dbReference type="ARBA" id="ARBA00037974"/>
    </source>
</evidence>
<dbReference type="Gene3D" id="3.90.1150.10">
    <property type="entry name" value="Aspartate Aminotransferase, domain 1"/>
    <property type="match status" value="1"/>
</dbReference>
<dbReference type="GO" id="GO:0030170">
    <property type="term" value="F:pyridoxal phosphate binding"/>
    <property type="evidence" value="ECO:0007669"/>
    <property type="project" value="InterPro"/>
</dbReference>
<keyword evidence="3" id="KW-0663">Pyridoxal phosphate</keyword>
<keyword evidence="7" id="KW-0808">Transferase</keyword>
<dbReference type="CDD" id="cd00609">
    <property type="entry name" value="AAT_like"/>
    <property type="match status" value="1"/>
</dbReference>
<dbReference type="InterPro" id="IPR015421">
    <property type="entry name" value="PyrdxlP-dep_Trfase_major"/>
</dbReference>
<reference evidence="7" key="1">
    <citation type="submission" date="2020-10" db="EMBL/GenBank/DDBJ databases">
        <authorList>
            <person name="Gilroy R."/>
        </authorList>
    </citation>
    <scope>NUCLEOTIDE SEQUENCE</scope>
    <source>
        <strain evidence="7">ChiBcec7-5410</strain>
    </source>
</reference>
<organism evidence="7 8">
    <name type="scientific">Candidatus Faecivivens stercoripullorum</name>
    <dbReference type="NCBI Taxonomy" id="2840805"/>
    <lineage>
        <taxon>Bacteria</taxon>
        <taxon>Bacillati</taxon>
        <taxon>Bacillota</taxon>
        <taxon>Clostridia</taxon>
        <taxon>Eubacteriales</taxon>
        <taxon>Oscillospiraceae</taxon>
        <taxon>Oscillospiraceae incertae sedis</taxon>
        <taxon>Candidatus Faecivivens</taxon>
    </lineage>
</organism>
<evidence type="ECO:0000256" key="3">
    <source>
        <dbReference type="ARBA" id="ARBA00022898"/>
    </source>
</evidence>
<evidence type="ECO:0000256" key="4">
    <source>
        <dbReference type="ARBA" id="ARBA00023239"/>
    </source>
</evidence>
<dbReference type="InterPro" id="IPR051798">
    <property type="entry name" value="Class-II_PLP-Dep_Aminotrans"/>
</dbReference>
<dbReference type="GO" id="GO:0047804">
    <property type="term" value="F:cysteine-S-conjugate beta-lyase activity"/>
    <property type="evidence" value="ECO:0007669"/>
    <property type="project" value="UniProtKB-EC"/>
</dbReference>
<proteinExistence type="inferred from homology"/>
<dbReference type="AlphaFoldDB" id="A0A9D1H5R6"/>
<feature type="domain" description="Aminotransferase class I/classII large" evidence="6">
    <location>
        <begin position="69"/>
        <end position="386"/>
    </location>
</feature>
<dbReference type="SUPFAM" id="SSF53383">
    <property type="entry name" value="PLP-dependent transferases"/>
    <property type="match status" value="1"/>
</dbReference>
<dbReference type="EMBL" id="DVLW01000069">
    <property type="protein sequence ID" value="HIT94041.1"/>
    <property type="molecule type" value="Genomic_DNA"/>
</dbReference>
<dbReference type="Pfam" id="PF00155">
    <property type="entry name" value="Aminotran_1_2"/>
    <property type="match status" value="1"/>
</dbReference>
<reference evidence="7" key="2">
    <citation type="journal article" date="2021" name="PeerJ">
        <title>Extensive microbial diversity within the chicken gut microbiome revealed by metagenomics and culture.</title>
        <authorList>
            <person name="Gilroy R."/>
            <person name="Ravi A."/>
            <person name="Getino M."/>
            <person name="Pursley I."/>
            <person name="Horton D.L."/>
            <person name="Alikhan N.F."/>
            <person name="Baker D."/>
            <person name="Gharbi K."/>
            <person name="Hall N."/>
            <person name="Watson M."/>
            <person name="Adriaenssens E.M."/>
            <person name="Foster-Nyarko E."/>
            <person name="Jarju S."/>
            <person name="Secka A."/>
            <person name="Antonio M."/>
            <person name="Oren A."/>
            <person name="Chaudhuri R.R."/>
            <person name="La Ragione R."/>
            <person name="Hildebrand F."/>
            <person name="Pallen M.J."/>
        </authorList>
    </citation>
    <scope>NUCLEOTIDE SEQUENCE</scope>
    <source>
        <strain evidence="7">ChiBcec7-5410</strain>
    </source>
</reference>
<accession>A0A9D1H5R6</accession>
<evidence type="ECO:0000259" key="6">
    <source>
        <dbReference type="Pfam" id="PF00155"/>
    </source>
</evidence>
<dbReference type="Gene3D" id="3.40.640.10">
    <property type="entry name" value="Type I PLP-dependent aspartate aminotransferase-like (Major domain)"/>
    <property type="match status" value="1"/>
</dbReference>
<evidence type="ECO:0000256" key="2">
    <source>
        <dbReference type="ARBA" id="ARBA00012224"/>
    </source>
</evidence>
<evidence type="ECO:0000256" key="1">
    <source>
        <dbReference type="ARBA" id="ARBA00001933"/>
    </source>
</evidence>
<evidence type="ECO:0000313" key="8">
    <source>
        <dbReference type="Proteomes" id="UP000824160"/>
    </source>
</evidence>
<name>A0A9D1H5R6_9FIRM</name>
<dbReference type="InterPro" id="IPR015422">
    <property type="entry name" value="PyrdxlP-dep_Trfase_small"/>
</dbReference>
<keyword evidence="7" id="KW-0032">Aminotransferase</keyword>
<comment type="cofactor">
    <cofactor evidence="1">
        <name>pyridoxal 5'-phosphate</name>
        <dbReference type="ChEBI" id="CHEBI:597326"/>
    </cofactor>
</comment>
<dbReference type="InterPro" id="IPR004839">
    <property type="entry name" value="Aminotransferase_I/II_large"/>
</dbReference>
<protein>
    <recommendedName>
        <fullName evidence="2">cysteine-S-conjugate beta-lyase</fullName>
        <ecNumber evidence="2">4.4.1.13</ecNumber>
    </recommendedName>
</protein>
<sequence>MSEQFDFETLVDRRMQGSLRDSMTDPRLLEKGLPSFMAAEMDFPTAPCILDALRKRIDCGIFGFALCDKPYQDAVIRWMKMMRNWEIERDWIVPALGTIFSLSIAIRAFTAPGARVLIQRPVYDRYDQAIIRNERVPLDNPLILREDGHYEMDFDDLESKMALPDVTLMVLCNPQNPTGTVWKRDDLERLAELAVKHNVVVFSDEIYAEFCFLDEPVVPFAAIDAAKEIAISCTGLGKAFNFTGVNHANNLIPGAALREAFTTQRNRDHYGSIDPIAYTSVLAAYNSDGEWNRAVNQLVLKNGDLIRAFFRQYLPSVKVAPQEGAFTIWIDWRGLGLSDEQLFQLLEDKALIQTNHGSEYGNEGRGFCRMNIATPTVEIEKALQRLLEAAREAGLTSGK</sequence>
<comment type="caution">
    <text evidence="7">The sequence shown here is derived from an EMBL/GenBank/DDBJ whole genome shotgun (WGS) entry which is preliminary data.</text>
</comment>
<keyword evidence="4" id="KW-0456">Lyase</keyword>
<dbReference type="GO" id="GO:0008483">
    <property type="term" value="F:transaminase activity"/>
    <property type="evidence" value="ECO:0007669"/>
    <property type="project" value="UniProtKB-KW"/>
</dbReference>